<evidence type="ECO:0000313" key="3">
    <source>
        <dbReference type="Proteomes" id="UP000215127"/>
    </source>
</evidence>
<gene>
    <name evidence="2" type="ORF">ZT3D7_G8625</name>
</gene>
<feature type="compositionally biased region" description="Basic residues" evidence="1">
    <location>
        <begin position="249"/>
        <end position="262"/>
    </location>
</feature>
<organism evidence="2 3">
    <name type="scientific">Zymoseptoria tritici (strain ST99CH_3D7)</name>
    <dbReference type="NCBI Taxonomy" id="1276538"/>
    <lineage>
        <taxon>Eukaryota</taxon>
        <taxon>Fungi</taxon>
        <taxon>Dikarya</taxon>
        <taxon>Ascomycota</taxon>
        <taxon>Pezizomycotina</taxon>
        <taxon>Dothideomycetes</taxon>
        <taxon>Dothideomycetidae</taxon>
        <taxon>Mycosphaerellales</taxon>
        <taxon>Mycosphaerellaceae</taxon>
        <taxon>Zymoseptoria</taxon>
    </lineage>
</organism>
<keyword evidence="3" id="KW-1185">Reference proteome</keyword>
<evidence type="ECO:0000313" key="2">
    <source>
        <dbReference type="EMBL" id="SMQ53472.1"/>
    </source>
</evidence>
<evidence type="ECO:0008006" key="4">
    <source>
        <dbReference type="Google" id="ProtNLM"/>
    </source>
</evidence>
<feature type="region of interest" description="Disordered" evidence="1">
    <location>
        <begin position="1"/>
        <end position="21"/>
    </location>
</feature>
<protein>
    <recommendedName>
        <fullName evidence="4">WW domain-containing protein</fullName>
    </recommendedName>
</protein>
<dbReference type="Proteomes" id="UP000215127">
    <property type="component" value="Chromosome 8"/>
</dbReference>
<feature type="compositionally biased region" description="Polar residues" evidence="1">
    <location>
        <begin position="97"/>
        <end position="112"/>
    </location>
</feature>
<feature type="region of interest" description="Disordered" evidence="1">
    <location>
        <begin position="78"/>
        <end position="145"/>
    </location>
</feature>
<accession>A0A1X7S1B6</accession>
<evidence type="ECO:0000256" key="1">
    <source>
        <dbReference type="SAM" id="MobiDB-lite"/>
    </source>
</evidence>
<reference evidence="2 3" key="1">
    <citation type="submission" date="2016-06" db="EMBL/GenBank/DDBJ databases">
        <authorList>
            <person name="Kjaerup R.B."/>
            <person name="Dalgaard T.S."/>
            <person name="Juul-Madsen H.R."/>
        </authorList>
    </citation>
    <scope>NUCLEOTIDE SEQUENCE [LARGE SCALE GENOMIC DNA]</scope>
</reference>
<feature type="compositionally biased region" description="Basic and acidic residues" evidence="1">
    <location>
        <begin position="195"/>
        <end position="204"/>
    </location>
</feature>
<dbReference type="AlphaFoldDB" id="A0A1X7S1B6"/>
<proteinExistence type="predicted"/>
<sequence length="262" mass="29363">MADEVAEATTRGADTQDQEQVEDVAELRKKYLWVKIPADAATAAGVYYIKLPDGTDPQWEEPKEPYWVWNVALGDIDAEEGLQQPKGKQAAEEDSQTEQTDPANQRDGNTTNELEEGEIFKEAPPKTSAGTEYRGYNPAIHGDYDPKADYANWHKEKWAKEEAARHPAPIPTADEYAATMQLNRFTGTAQGAKPGPEHHSDAAKSNRQLNAFFDVQAAANSNEGRSLKAERKEKKLTKEEVQAFNKQRAERKRKKRMAFLTS</sequence>
<name>A0A1X7S1B6_ZYMT9</name>
<feature type="compositionally biased region" description="Basic and acidic residues" evidence="1">
    <location>
        <begin position="225"/>
        <end position="241"/>
    </location>
</feature>
<dbReference type="EMBL" id="LT853699">
    <property type="protein sequence ID" value="SMQ53472.1"/>
    <property type="molecule type" value="Genomic_DNA"/>
</dbReference>
<feature type="region of interest" description="Disordered" evidence="1">
    <location>
        <begin position="187"/>
        <end position="262"/>
    </location>
</feature>